<protein>
    <recommendedName>
        <fullName evidence="6">Ig-like domain-containing protein</fullName>
    </recommendedName>
</protein>
<reference evidence="7 8" key="1">
    <citation type="submission" date="2018-05" db="EMBL/GenBank/DDBJ databases">
        <authorList>
            <person name="Datahose"/>
        </authorList>
    </citation>
    <scope>NUCLEOTIDE SEQUENCE</scope>
</reference>
<dbReference type="Ensembl" id="ENSACLT00000015237.2">
    <property type="protein sequence ID" value="ENSACLP00000014886.2"/>
    <property type="gene ID" value="ENSACLG00000010131.2"/>
</dbReference>
<keyword evidence="5" id="KW-0812">Transmembrane</keyword>
<keyword evidence="3" id="KW-1015">Disulfide bond</keyword>
<dbReference type="Gene3D" id="2.60.40.10">
    <property type="entry name" value="Immunoglobulins"/>
    <property type="match status" value="2"/>
</dbReference>
<dbReference type="PANTHER" id="PTHR24100:SF151">
    <property type="entry name" value="ICOS LIGAND"/>
    <property type="match status" value="1"/>
</dbReference>
<sequence length="252" mass="27811">AARGAPDSKYLNPLRAELLGATVGGSVLVTCKLPVPTRPKWFYWQEDGTENILIHCEQTCQQTTSEVYRNRVTVFASEFGSGNISIKLHSVTAADDQKSFWVMASFKDRRERRCNSTLQVSAGWYLPNFKEPNIEINQKKMTATCITQGGFPEPELAWISTDHEGHERALEPPDVLTLQIHKEEDGTYSVISTANITGSKMVTCNVYNPTSNKTVGATADLPAGTQRVTSPLITIVLVVLIVLAAFGYKKCK</sequence>
<proteinExistence type="predicted"/>
<dbReference type="GO" id="GO:0001817">
    <property type="term" value="P:regulation of cytokine production"/>
    <property type="evidence" value="ECO:0007669"/>
    <property type="project" value="TreeGrafter"/>
</dbReference>
<dbReference type="InterPro" id="IPR013783">
    <property type="entry name" value="Ig-like_fold"/>
</dbReference>
<dbReference type="InterPro" id="IPR013162">
    <property type="entry name" value="CD80_C2-set"/>
</dbReference>
<evidence type="ECO:0000259" key="6">
    <source>
        <dbReference type="PROSITE" id="PS50835"/>
    </source>
</evidence>
<reference evidence="7" key="3">
    <citation type="submission" date="2025-08" db="UniProtKB">
        <authorList>
            <consortium name="Ensembl"/>
        </authorList>
    </citation>
    <scope>IDENTIFICATION</scope>
</reference>
<dbReference type="Pfam" id="PF08205">
    <property type="entry name" value="C2-set_2"/>
    <property type="match status" value="1"/>
</dbReference>
<feature type="domain" description="Ig-like" evidence="6">
    <location>
        <begin position="127"/>
        <end position="216"/>
    </location>
</feature>
<dbReference type="GeneTree" id="ENSGT00940000177543"/>
<evidence type="ECO:0000256" key="2">
    <source>
        <dbReference type="ARBA" id="ARBA00023136"/>
    </source>
</evidence>
<dbReference type="InterPro" id="IPR050504">
    <property type="entry name" value="IgSF_BTN/MOG"/>
</dbReference>
<dbReference type="Proteomes" id="UP000265100">
    <property type="component" value="Chromosome 16"/>
</dbReference>
<dbReference type="STRING" id="8154.ENSACLP00000014886"/>
<evidence type="ECO:0000256" key="3">
    <source>
        <dbReference type="ARBA" id="ARBA00023157"/>
    </source>
</evidence>
<dbReference type="AlphaFoldDB" id="A0A3P8PCZ2"/>
<dbReference type="OMA" id="SHTWEIC"/>
<name>A0A3P8PCZ2_ASTCA</name>
<dbReference type="Bgee" id="ENSACLG00000010131">
    <property type="expression patterns" value="Expressed in anal fin and 3 other cell types or tissues"/>
</dbReference>
<dbReference type="GO" id="GO:0005102">
    <property type="term" value="F:signaling receptor binding"/>
    <property type="evidence" value="ECO:0007669"/>
    <property type="project" value="TreeGrafter"/>
</dbReference>
<keyword evidence="5" id="KW-1133">Transmembrane helix</keyword>
<reference evidence="8" key="2">
    <citation type="submission" date="2023-03" db="EMBL/GenBank/DDBJ databases">
        <authorList>
            <consortium name="Wellcome Sanger Institute Data Sharing"/>
        </authorList>
    </citation>
    <scope>NUCLEOTIDE SEQUENCE [LARGE SCALE GENOMIC DNA]</scope>
</reference>
<evidence type="ECO:0000313" key="8">
    <source>
        <dbReference type="Proteomes" id="UP000265100"/>
    </source>
</evidence>
<evidence type="ECO:0000256" key="5">
    <source>
        <dbReference type="SAM" id="Phobius"/>
    </source>
</evidence>
<organism evidence="7 8">
    <name type="scientific">Astatotilapia calliptera</name>
    <name type="common">Eastern happy</name>
    <name type="synonym">Chromis callipterus</name>
    <dbReference type="NCBI Taxonomy" id="8154"/>
    <lineage>
        <taxon>Eukaryota</taxon>
        <taxon>Metazoa</taxon>
        <taxon>Chordata</taxon>
        <taxon>Craniata</taxon>
        <taxon>Vertebrata</taxon>
        <taxon>Euteleostomi</taxon>
        <taxon>Actinopterygii</taxon>
        <taxon>Neopterygii</taxon>
        <taxon>Teleostei</taxon>
        <taxon>Neoteleostei</taxon>
        <taxon>Acanthomorphata</taxon>
        <taxon>Ovalentaria</taxon>
        <taxon>Cichlomorphae</taxon>
        <taxon>Cichliformes</taxon>
        <taxon>Cichlidae</taxon>
        <taxon>African cichlids</taxon>
        <taxon>Pseudocrenilabrinae</taxon>
        <taxon>Haplochromini</taxon>
        <taxon>Astatotilapia</taxon>
    </lineage>
</organism>
<dbReference type="PROSITE" id="PS50835">
    <property type="entry name" value="IG_LIKE"/>
    <property type="match status" value="1"/>
</dbReference>
<dbReference type="InterPro" id="IPR036179">
    <property type="entry name" value="Ig-like_dom_sf"/>
</dbReference>
<keyword evidence="2 5" id="KW-0472">Membrane</keyword>
<comment type="subcellular location">
    <subcellularLocation>
        <location evidence="1">Membrane</location>
    </subcellularLocation>
</comment>
<dbReference type="SUPFAM" id="SSF48726">
    <property type="entry name" value="Immunoglobulin"/>
    <property type="match status" value="2"/>
</dbReference>
<feature type="transmembrane region" description="Helical" evidence="5">
    <location>
        <begin position="228"/>
        <end position="248"/>
    </location>
</feature>
<evidence type="ECO:0000313" key="7">
    <source>
        <dbReference type="Ensembl" id="ENSACLP00000014886.2"/>
    </source>
</evidence>
<dbReference type="InterPro" id="IPR007110">
    <property type="entry name" value="Ig-like_dom"/>
</dbReference>
<accession>A0A3P8PCZ2</accession>
<keyword evidence="8" id="KW-1185">Reference proteome</keyword>
<dbReference type="GO" id="GO:0009897">
    <property type="term" value="C:external side of plasma membrane"/>
    <property type="evidence" value="ECO:0007669"/>
    <property type="project" value="TreeGrafter"/>
</dbReference>
<evidence type="ECO:0000256" key="1">
    <source>
        <dbReference type="ARBA" id="ARBA00004370"/>
    </source>
</evidence>
<dbReference type="GO" id="GO:0050852">
    <property type="term" value="P:T cell receptor signaling pathway"/>
    <property type="evidence" value="ECO:0007669"/>
    <property type="project" value="TreeGrafter"/>
</dbReference>
<keyword evidence="4" id="KW-0393">Immunoglobulin domain</keyword>
<dbReference type="PANTHER" id="PTHR24100">
    <property type="entry name" value="BUTYROPHILIN"/>
    <property type="match status" value="1"/>
</dbReference>
<evidence type="ECO:0000256" key="4">
    <source>
        <dbReference type="ARBA" id="ARBA00023319"/>
    </source>
</evidence>
<reference evidence="7" key="4">
    <citation type="submission" date="2025-09" db="UniProtKB">
        <authorList>
            <consortium name="Ensembl"/>
        </authorList>
    </citation>
    <scope>IDENTIFICATION</scope>
</reference>